<dbReference type="RefSeq" id="XP_026190064.1">
    <property type="nucleotide sequence ID" value="XM_026334279.1"/>
</dbReference>
<dbReference type="InterPro" id="IPR033194">
    <property type="entry name" value="MFAP1"/>
</dbReference>
<protein>
    <submittedName>
        <fullName evidence="4">Microfibrillar-associated protein 1-like</fullName>
    </submittedName>
</protein>
<feature type="region of interest" description="Disordered" evidence="1">
    <location>
        <begin position="86"/>
        <end position="144"/>
    </location>
</feature>
<evidence type="ECO:0000256" key="1">
    <source>
        <dbReference type="SAM" id="MobiDB-lite"/>
    </source>
</evidence>
<feature type="compositionally biased region" description="Acidic residues" evidence="1">
    <location>
        <begin position="116"/>
        <end position="127"/>
    </location>
</feature>
<dbReference type="InterPro" id="IPR009730">
    <property type="entry name" value="MFAP1_C"/>
</dbReference>
<dbReference type="Proteomes" id="UP000515125">
    <property type="component" value="Unplaced"/>
</dbReference>
<feature type="domain" description="Micro-fibrillar-associated protein 1 C-terminal" evidence="2">
    <location>
        <begin position="190"/>
        <end position="419"/>
    </location>
</feature>
<organism evidence="3 4">
    <name type="scientific">Cyclospora cayetanensis</name>
    <dbReference type="NCBI Taxonomy" id="88456"/>
    <lineage>
        <taxon>Eukaryota</taxon>
        <taxon>Sar</taxon>
        <taxon>Alveolata</taxon>
        <taxon>Apicomplexa</taxon>
        <taxon>Conoidasida</taxon>
        <taxon>Coccidia</taxon>
        <taxon>Eucoccidiorida</taxon>
        <taxon>Eimeriorina</taxon>
        <taxon>Eimeriidae</taxon>
        <taxon>Cyclospora</taxon>
    </lineage>
</organism>
<reference evidence="4" key="1">
    <citation type="submission" date="2025-08" db="UniProtKB">
        <authorList>
            <consortium name="RefSeq"/>
        </authorList>
    </citation>
    <scope>IDENTIFICATION</scope>
</reference>
<gene>
    <name evidence="4" type="primary">LOC113146558</name>
</gene>
<feature type="compositionally biased region" description="Basic and acidic residues" evidence="1">
    <location>
        <begin position="17"/>
        <end position="30"/>
    </location>
</feature>
<feature type="region of interest" description="Disordered" evidence="1">
    <location>
        <begin position="249"/>
        <end position="289"/>
    </location>
</feature>
<feature type="compositionally biased region" description="Low complexity" evidence="1">
    <location>
        <begin position="47"/>
        <end position="59"/>
    </location>
</feature>
<keyword evidence="3" id="KW-1185">Reference proteome</keyword>
<dbReference type="AlphaFoldDB" id="A0A6P6RR78"/>
<dbReference type="OrthoDB" id="354460at2759"/>
<dbReference type="PANTHER" id="PTHR15327">
    <property type="entry name" value="MICROFIBRIL-ASSOCIATED PROTEIN"/>
    <property type="match status" value="1"/>
</dbReference>
<evidence type="ECO:0000259" key="2">
    <source>
        <dbReference type="Pfam" id="PF06991"/>
    </source>
</evidence>
<evidence type="ECO:0000313" key="4">
    <source>
        <dbReference type="RefSeq" id="XP_026190064.1"/>
    </source>
</evidence>
<name>A0A6P6RR78_9EIME</name>
<feature type="region of interest" description="Disordered" evidence="1">
    <location>
        <begin position="17"/>
        <end position="63"/>
    </location>
</feature>
<sequence length="463" mass="53464">MSAADVHSILYRGEDPLKKKFVPKNEEKTHVPRHWPGKAPEGAVLHSGSESEAASNSEGEGVEVKQLRMRQVLAADRRLHRLAAAAAAQGERRRREAFVIQSEKERQRLEKGIVESEGDEGLPEDEWGGAGTGVAAEETGVKDRAQLRAAALERRRREERLLQQQQQQDEETEESEESDYSEASDDQPDETNVILHKPTFVPKANRLTVHEREEQQRREKEEQMRQQHEEEQRKLETKHMVYAALAREDEAAADAPVTAVEQQPQQHQQEAEPGDEMPDDTDGLDAAQEYEDWKLRELERIRRDKDELLEREKFLEAVERRRLMTAEERREDDKELDKMQPKREIRHKYHFMQKYYHRGAFFQDLARSGEEPLYLRDFNAPVGEDAVDKKALPKILQLRRGELARGGRTKHTHLVDVDTSDLSHPWVQATRDLHGQKLLKKAGGLKGSHDFERPSLRKPKQDG</sequence>
<proteinExistence type="predicted"/>
<evidence type="ECO:0000313" key="3">
    <source>
        <dbReference type="Proteomes" id="UP000515125"/>
    </source>
</evidence>
<feature type="compositionally biased region" description="Basic and acidic residues" evidence="1">
    <location>
        <begin position="447"/>
        <end position="463"/>
    </location>
</feature>
<dbReference type="GeneID" id="113146558"/>
<feature type="compositionally biased region" description="Basic and acidic residues" evidence="1">
    <location>
        <begin position="90"/>
        <end position="114"/>
    </location>
</feature>
<dbReference type="Pfam" id="PF06991">
    <property type="entry name" value="MFAP1"/>
    <property type="match status" value="1"/>
</dbReference>
<feature type="region of interest" description="Disordered" evidence="1">
    <location>
        <begin position="156"/>
        <end position="235"/>
    </location>
</feature>
<feature type="compositionally biased region" description="Acidic residues" evidence="1">
    <location>
        <begin position="168"/>
        <end position="189"/>
    </location>
</feature>
<feature type="compositionally biased region" description="Acidic residues" evidence="1">
    <location>
        <begin position="272"/>
        <end position="283"/>
    </location>
</feature>
<feature type="compositionally biased region" description="Basic and acidic residues" evidence="1">
    <location>
        <begin position="208"/>
        <end position="235"/>
    </location>
</feature>
<feature type="region of interest" description="Disordered" evidence="1">
    <location>
        <begin position="441"/>
        <end position="463"/>
    </location>
</feature>
<accession>A0A6P6RR78</accession>